<keyword evidence="2" id="KW-1133">Transmembrane helix</keyword>
<organism evidence="3 4">
    <name type="scientific">Ascobolus immersus RN42</name>
    <dbReference type="NCBI Taxonomy" id="1160509"/>
    <lineage>
        <taxon>Eukaryota</taxon>
        <taxon>Fungi</taxon>
        <taxon>Dikarya</taxon>
        <taxon>Ascomycota</taxon>
        <taxon>Pezizomycotina</taxon>
        <taxon>Pezizomycetes</taxon>
        <taxon>Pezizales</taxon>
        <taxon>Ascobolaceae</taxon>
        <taxon>Ascobolus</taxon>
    </lineage>
</organism>
<dbReference type="Proteomes" id="UP000275078">
    <property type="component" value="Unassembled WGS sequence"/>
</dbReference>
<keyword evidence="2" id="KW-0812">Transmembrane</keyword>
<name>A0A3N4HAL9_ASCIM</name>
<keyword evidence="1" id="KW-0175">Coiled coil</keyword>
<feature type="transmembrane region" description="Helical" evidence="2">
    <location>
        <begin position="52"/>
        <end position="73"/>
    </location>
</feature>
<gene>
    <name evidence="3" type="ORF">BJ508DRAFT_336626</name>
</gene>
<evidence type="ECO:0000256" key="2">
    <source>
        <dbReference type="SAM" id="Phobius"/>
    </source>
</evidence>
<feature type="transmembrane region" description="Helical" evidence="2">
    <location>
        <begin position="27"/>
        <end position="45"/>
    </location>
</feature>
<evidence type="ECO:0000313" key="3">
    <source>
        <dbReference type="EMBL" id="RPA70917.1"/>
    </source>
</evidence>
<feature type="coiled-coil region" evidence="1">
    <location>
        <begin position="234"/>
        <end position="268"/>
    </location>
</feature>
<evidence type="ECO:0000256" key="1">
    <source>
        <dbReference type="SAM" id="Coils"/>
    </source>
</evidence>
<protein>
    <submittedName>
        <fullName evidence="3">Uncharacterized protein</fullName>
    </submittedName>
</protein>
<accession>A0A3N4HAL9</accession>
<evidence type="ECO:0000313" key="4">
    <source>
        <dbReference type="Proteomes" id="UP000275078"/>
    </source>
</evidence>
<sequence length="287" mass="32996">MDRPVREEDPYPRNQIESFFHCQPQFFRHWVLAGSLVIGLSMLAYKDKVPMASSYGGLFAALTVIWIAFLRVITQQTEAYDVYQQNLELRRRLITLEDRLNQVFPRPPNNAQNQPQPAAPMQQLLVAALLPITQQLEVLAGRIENLEGLRHLDTVVPTEAVPAAELSLRNSIQTANASLSEIKTLGQTLLSQTKKDGKASKHHHQEADIMQSRFNAETVRDVAGGFIRFMDRSEEREQNRMQQYNHNREILEKARERLMEVAAELDMEEWMTEQLRDFIWNGASDQA</sequence>
<dbReference type="AlphaFoldDB" id="A0A3N4HAL9"/>
<proteinExistence type="predicted"/>
<reference evidence="3 4" key="1">
    <citation type="journal article" date="2018" name="Nat. Ecol. Evol.">
        <title>Pezizomycetes genomes reveal the molecular basis of ectomycorrhizal truffle lifestyle.</title>
        <authorList>
            <person name="Murat C."/>
            <person name="Payen T."/>
            <person name="Noel B."/>
            <person name="Kuo A."/>
            <person name="Morin E."/>
            <person name="Chen J."/>
            <person name="Kohler A."/>
            <person name="Krizsan K."/>
            <person name="Balestrini R."/>
            <person name="Da Silva C."/>
            <person name="Montanini B."/>
            <person name="Hainaut M."/>
            <person name="Levati E."/>
            <person name="Barry K.W."/>
            <person name="Belfiori B."/>
            <person name="Cichocki N."/>
            <person name="Clum A."/>
            <person name="Dockter R.B."/>
            <person name="Fauchery L."/>
            <person name="Guy J."/>
            <person name="Iotti M."/>
            <person name="Le Tacon F."/>
            <person name="Lindquist E.A."/>
            <person name="Lipzen A."/>
            <person name="Malagnac F."/>
            <person name="Mello A."/>
            <person name="Molinier V."/>
            <person name="Miyauchi S."/>
            <person name="Poulain J."/>
            <person name="Riccioni C."/>
            <person name="Rubini A."/>
            <person name="Sitrit Y."/>
            <person name="Splivallo R."/>
            <person name="Traeger S."/>
            <person name="Wang M."/>
            <person name="Zifcakova L."/>
            <person name="Wipf D."/>
            <person name="Zambonelli A."/>
            <person name="Paolocci F."/>
            <person name="Nowrousian M."/>
            <person name="Ottonello S."/>
            <person name="Baldrian P."/>
            <person name="Spatafora J.W."/>
            <person name="Henrissat B."/>
            <person name="Nagy L.G."/>
            <person name="Aury J.M."/>
            <person name="Wincker P."/>
            <person name="Grigoriev I.V."/>
            <person name="Bonfante P."/>
            <person name="Martin F.M."/>
        </authorList>
    </citation>
    <scope>NUCLEOTIDE SEQUENCE [LARGE SCALE GENOMIC DNA]</scope>
    <source>
        <strain evidence="3 4">RN42</strain>
    </source>
</reference>
<keyword evidence="2" id="KW-0472">Membrane</keyword>
<dbReference type="EMBL" id="ML120013">
    <property type="protein sequence ID" value="RPA70917.1"/>
    <property type="molecule type" value="Genomic_DNA"/>
</dbReference>
<keyword evidence="4" id="KW-1185">Reference proteome</keyword>